<dbReference type="Pfam" id="PF20434">
    <property type="entry name" value="BD-FAE"/>
    <property type="match status" value="1"/>
</dbReference>
<dbReference type="InterPro" id="IPR049492">
    <property type="entry name" value="BD-FAE-like_dom"/>
</dbReference>
<keyword evidence="1 4" id="KW-0378">Hydrolase</keyword>
<organism evidence="4 5">
    <name type="scientific">Marinoscillum luteum</name>
    <dbReference type="NCBI Taxonomy" id="861051"/>
    <lineage>
        <taxon>Bacteria</taxon>
        <taxon>Pseudomonadati</taxon>
        <taxon>Bacteroidota</taxon>
        <taxon>Cytophagia</taxon>
        <taxon>Cytophagales</taxon>
        <taxon>Reichenbachiellaceae</taxon>
        <taxon>Marinoscillum</taxon>
    </lineage>
</organism>
<dbReference type="Gene3D" id="3.40.50.1820">
    <property type="entry name" value="alpha/beta hydrolase"/>
    <property type="match status" value="1"/>
</dbReference>
<sequence>MKYFLASFLLMTVCFLEAQSFERNTVVYEDTLGMDLYTTKDVAAPRPLLIYVHGGGFSGGKRDESGHLAFCERYASKGWVTATISYHLTMKGKSFSCDQPVQNKISTIFEAARNIHQAVAYLIDRKEELGIDASRVVIVGSSAGAEAAIHATYWKETMAGILPSNFKYGGVISMAGALLDARWITKENAIPTAFFHGTCDNLVPYANAPHHYCDADQTGFMMLSGSYTLAERLRSLDQQYYLMTDCGGGHEWAGKPIQDGYISMIDDFLENDVLDGRHRQTHIIYHEGKRSCDSGLSFCSE</sequence>
<evidence type="ECO:0000313" key="4">
    <source>
        <dbReference type="EMBL" id="MFH6982458.1"/>
    </source>
</evidence>
<dbReference type="RefSeq" id="WP_395416158.1">
    <property type="nucleotide sequence ID" value="NZ_JBIPKE010000011.1"/>
</dbReference>
<evidence type="ECO:0000313" key="5">
    <source>
        <dbReference type="Proteomes" id="UP001610063"/>
    </source>
</evidence>
<evidence type="ECO:0000259" key="3">
    <source>
        <dbReference type="Pfam" id="PF20434"/>
    </source>
</evidence>
<comment type="caution">
    <text evidence="4">The sequence shown here is derived from an EMBL/GenBank/DDBJ whole genome shotgun (WGS) entry which is preliminary data.</text>
</comment>
<dbReference type="EMBL" id="JBIPKE010000011">
    <property type="protein sequence ID" value="MFH6982458.1"/>
    <property type="molecule type" value="Genomic_DNA"/>
</dbReference>
<evidence type="ECO:0000256" key="1">
    <source>
        <dbReference type="ARBA" id="ARBA00022801"/>
    </source>
</evidence>
<name>A0ABW7N4F6_9BACT</name>
<gene>
    <name evidence="4" type="ORF">ACHKAR_03360</name>
</gene>
<evidence type="ECO:0000256" key="2">
    <source>
        <dbReference type="SAM" id="SignalP"/>
    </source>
</evidence>
<feature type="chain" id="PRO_5045891691" evidence="2">
    <location>
        <begin position="19"/>
        <end position="301"/>
    </location>
</feature>
<keyword evidence="5" id="KW-1185">Reference proteome</keyword>
<dbReference type="Proteomes" id="UP001610063">
    <property type="component" value="Unassembled WGS sequence"/>
</dbReference>
<protein>
    <submittedName>
        <fullName evidence="4">Alpha/beta hydrolase</fullName>
    </submittedName>
</protein>
<feature type="domain" description="BD-FAE-like" evidence="3">
    <location>
        <begin position="34"/>
        <end position="155"/>
    </location>
</feature>
<proteinExistence type="predicted"/>
<dbReference type="PANTHER" id="PTHR48081">
    <property type="entry name" value="AB HYDROLASE SUPERFAMILY PROTEIN C4A8.06C"/>
    <property type="match status" value="1"/>
</dbReference>
<reference evidence="4 5" key="1">
    <citation type="journal article" date="2013" name="Int. J. Syst. Evol. Microbiol.">
        <title>Marinoscillum luteum sp. nov., isolated from marine sediment.</title>
        <authorList>
            <person name="Cha I.T."/>
            <person name="Park S.J."/>
            <person name="Kim S.J."/>
            <person name="Kim J.G."/>
            <person name="Jung M.Y."/>
            <person name="Shin K.S."/>
            <person name="Kwon K.K."/>
            <person name="Yang S.H."/>
            <person name="Seo Y.S."/>
            <person name="Rhee S.K."/>
        </authorList>
    </citation>
    <scope>NUCLEOTIDE SEQUENCE [LARGE SCALE GENOMIC DNA]</scope>
    <source>
        <strain evidence="4 5">KCTC 23939</strain>
    </source>
</reference>
<keyword evidence="2" id="KW-0732">Signal</keyword>
<dbReference type="GO" id="GO:0016787">
    <property type="term" value="F:hydrolase activity"/>
    <property type="evidence" value="ECO:0007669"/>
    <property type="project" value="UniProtKB-KW"/>
</dbReference>
<dbReference type="InterPro" id="IPR029058">
    <property type="entry name" value="AB_hydrolase_fold"/>
</dbReference>
<dbReference type="InterPro" id="IPR050300">
    <property type="entry name" value="GDXG_lipolytic_enzyme"/>
</dbReference>
<feature type="signal peptide" evidence="2">
    <location>
        <begin position="1"/>
        <end position="18"/>
    </location>
</feature>
<accession>A0ABW7N4F6</accession>
<dbReference type="SUPFAM" id="SSF53474">
    <property type="entry name" value="alpha/beta-Hydrolases"/>
    <property type="match status" value="1"/>
</dbReference>